<keyword evidence="4" id="KW-1185">Reference proteome</keyword>
<organism evidence="3 4">
    <name type="scientific">Gryllus longicercus</name>
    <dbReference type="NCBI Taxonomy" id="2509291"/>
    <lineage>
        <taxon>Eukaryota</taxon>
        <taxon>Metazoa</taxon>
        <taxon>Ecdysozoa</taxon>
        <taxon>Arthropoda</taxon>
        <taxon>Hexapoda</taxon>
        <taxon>Insecta</taxon>
        <taxon>Pterygota</taxon>
        <taxon>Neoptera</taxon>
        <taxon>Polyneoptera</taxon>
        <taxon>Orthoptera</taxon>
        <taxon>Ensifera</taxon>
        <taxon>Gryllidea</taxon>
        <taxon>Grylloidea</taxon>
        <taxon>Gryllidae</taxon>
        <taxon>Gryllinae</taxon>
        <taxon>Gryllus</taxon>
    </lineage>
</organism>
<evidence type="ECO:0000313" key="4">
    <source>
        <dbReference type="Proteomes" id="UP001378592"/>
    </source>
</evidence>
<feature type="transmembrane region" description="Helical" evidence="2">
    <location>
        <begin position="30"/>
        <end position="54"/>
    </location>
</feature>
<feature type="compositionally biased region" description="Low complexity" evidence="1">
    <location>
        <begin position="208"/>
        <end position="219"/>
    </location>
</feature>
<comment type="caution">
    <text evidence="3">The sequence shown here is derived from an EMBL/GenBank/DDBJ whole genome shotgun (WGS) entry which is preliminary data.</text>
</comment>
<sequence length="219" mass="22773">MPPSARPAGEARVGARRGGELLRALGEGSVALLAASALLALGLCAWLVAAELRLRRRRDRWRPRPPPRPRSGGRPSRVLLLAAEGCGADEGYVQPAPAPAPAVPRAHSYLLVVGGDPAGAATPAYEEVLLRAQAQARAQAPGADEGYLPMQRHRLPSVLRVVRGAALEPGAVGVARDDYLFMAPLAPPMAEAVEVAPGARPLPPLPAPAAARPTRGPRS</sequence>
<proteinExistence type="predicted"/>
<protein>
    <submittedName>
        <fullName evidence="3">Uncharacterized protein</fullName>
    </submittedName>
</protein>
<reference evidence="3 4" key="1">
    <citation type="submission" date="2024-03" db="EMBL/GenBank/DDBJ databases">
        <title>The genome assembly and annotation of the cricket Gryllus longicercus Weissman &amp; Gray.</title>
        <authorList>
            <person name="Szrajer S."/>
            <person name="Gray D."/>
            <person name="Ylla G."/>
        </authorList>
    </citation>
    <scope>NUCLEOTIDE SEQUENCE [LARGE SCALE GENOMIC DNA]</scope>
    <source>
        <strain evidence="3">DAG 2021-001</strain>
        <tissue evidence="3">Whole body minus gut</tissue>
    </source>
</reference>
<keyword evidence="2" id="KW-0472">Membrane</keyword>
<dbReference type="AlphaFoldDB" id="A0AAN9VLV0"/>
<gene>
    <name evidence="3" type="ORF">R5R35_013150</name>
</gene>
<feature type="region of interest" description="Disordered" evidence="1">
    <location>
        <begin position="198"/>
        <end position="219"/>
    </location>
</feature>
<name>A0AAN9VLV0_9ORTH</name>
<keyword evidence="2" id="KW-1133">Transmembrane helix</keyword>
<keyword evidence="2" id="KW-0812">Transmembrane</keyword>
<evidence type="ECO:0000256" key="2">
    <source>
        <dbReference type="SAM" id="Phobius"/>
    </source>
</evidence>
<evidence type="ECO:0000256" key="1">
    <source>
        <dbReference type="SAM" id="MobiDB-lite"/>
    </source>
</evidence>
<dbReference type="Proteomes" id="UP001378592">
    <property type="component" value="Unassembled WGS sequence"/>
</dbReference>
<dbReference type="EMBL" id="JAZDUA010000367">
    <property type="protein sequence ID" value="KAK7793668.1"/>
    <property type="molecule type" value="Genomic_DNA"/>
</dbReference>
<accession>A0AAN9VLV0</accession>
<evidence type="ECO:0000313" key="3">
    <source>
        <dbReference type="EMBL" id="KAK7793668.1"/>
    </source>
</evidence>